<dbReference type="EMBL" id="JAAGWQ010000036">
    <property type="protein sequence ID" value="KAF5675936.1"/>
    <property type="molecule type" value="Genomic_DNA"/>
</dbReference>
<feature type="region of interest" description="Disordered" evidence="1">
    <location>
        <begin position="752"/>
        <end position="794"/>
    </location>
</feature>
<accession>A0A8H5TTP5</accession>
<gene>
    <name evidence="2" type="ORF">FHETE_2326</name>
</gene>
<feature type="region of interest" description="Disordered" evidence="1">
    <location>
        <begin position="173"/>
        <end position="232"/>
    </location>
</feature>
<dbReference type="Proteomes" id="UP000567885">
    <property type="component" value="Unassembled WGS sequence"/>
</dbReference>
<feature type="compositionally biased region" description="Basic and acidic residues" evidence="1">
    <location>
        <begin position="861"/>
        <end position="874"/>
    </location>
</feature>
<evidence type="ECO:0000313" key="2">
    <source>
        <dbReference type="EMBL" id="KAF5675936.1"/>
    </source>
</evidence>
<evidence type="ECO:0000313" key="3">
    <source>
        <dbReference type="Proteomes" id="UP000567885"/>
    </source>
</evidence>
<proteinExistence type="predicted"/>
<organism evidence="2 3">
    <name type="scientific">Fusarium heterosporum</name>
    <dbReference type="NCBI Taxonomy" id="42747"/>
    <lineage>
        <taxon>Eukaryota</taxon>
        <taxon>Fungi</taxon>
        <taxon>Dikarya</taxon>
        <taxon>Ascomycota</taxon>
        <taxon>Pezizomycotina</taxon>
        <taxon>Sordariomycetes</taxon>
        <taxon>Hypocreomycetidae</taxon>
        <taxon>Hypocreales</taxon>
        <taxon>Nectriaceae</taxon>
        <taxon>Fusarium</taxon>
        <taxon>Fusarium heterosporum species complex</taxon>
    </lineage>
</organism>
<dbReference type="OrthoDB" id="5366163at2759"/>
<name>A0A8H5TTP5_FUSHE</name>
<feature type="compositionally biased region" description="Low complexity" evidence="1">
    <location>
        <begin position="776"/>
        <end position="794"/>
    </location>
</feature>
<comment type="caution">
    <text evidence="2">The sequence shown here is derived from an EMBL/GenBank/DDBJ whole genome shotgun (WGS) entry which is preliminary data.</text>
</comment>
<dbReference type="AlphaFoldDB" id="A0A8H5TTP5"/>
<keyword evidence="3" id="KW-1185">Reference proteome</keyword>
<sequence length="883" mass="97608">MNSCSSIYTLAVGSPRCKRCLDHPSKRKKILSMAKTFFNSLGHKSKNSSPLQDLDLDFDLSDPEAPPSYDLAVAPHELELQSNEIHEIGSSGLALHSIMESEDENENANRDEAETDPAPILMAMPTPCMPLLPTHTQTLTSHPAELESGAVLSEPLDFMLPLDTVVPVNLIDPGCSRNPERPTLQLHTTDLEDYRREQKRRSTGQVAPSTSVRSTASTNSTSSTNTTDTTFSKESYNISPISTFSDQWASVSAFESSFKSPGDDFGSPGGLLRTNSFAISHKAPAAKGWDSFDNEAGLSYDSHSAEISTGIPMLGALPASNPLQDSLALDQPIFILNDSSLPADFDLDSDLALTNDNVTMPPSMSSTLPQPTVGSYHNPRSIISTTWSTLQMHVADSLNKLHQMTKNHLVSQLRTLTTQIIATNGLDTLVDIIEGRQPTHPIKILCFVHLVYCFSLIVHEQDAANRSADLFGQAMSYSTLFSRQDRQLYIQIVDALWKPAAMTEVDVVGLVRAKTSSSISRSSSSKGKEQEPSTLVGPETDSLVFVSKYFLDQLEYAIVNVVEDVEVQTCNLYMEHIHASSLATHRDSPQAIAINTLLKHNFQYYVRHQSFAASLNDIFNRVNSGYMSFRRLELELMQSGKLCLPPNIYFDSYIKHVREQMNSLYRTDMLGINPRPTYYRHGVEFINMTIAATLRLPTVQSMQSNKAPVSSVQDEFDELDEFFNAMTPSTFHFNQAYPFGVEQSTSVPTLPDTVDPCILNPPPLPTPADTSSVREPSTAANSPPSSAPATAASSMAKIKSNSSCKLCGYTPEGDPRWFSGSMAKHMKLQHSPKPPTIYRCEYPGCTSQYKNRPDNLRQHMIEKGHFPDGQDIKLRSSKRRKVE</sequence>
<feature type="compositionally biased region" description="Low complexity" evidence="1">
    <location>
        <begin position="209"/>
        <end position="232"/>
    </location>
</feature>
<feature type="region of interest" description="Disordered" evidence="1">
    <location>
        <begin position="861"/>
        <end position="883"/>
    </location>
</feature>
<protein>
    <submittedName>
        <fullName evidence="2">Uncharacterized protein</fullName>
    </submittedName>
</protein>
<reference evidence="2 3" key="1">
    <citation type="submission" date="2020-05" db="EMBL/GenBank/DDBJ databases">
        <title>Identification and distribution of gene clusters putatively required for synthesis of sphingolipid metabolism inhibitors in phylogenetically diverse species of the filamentous fungus Fusarium.</title>
        <authorList>
            <person name="Kim H.-S."/>
            <person name="Busman M."/>
            <person name="Brown D.W."/>
            <person name="Divon H."/>
            <person name="Uhlig S."/>
            <person name="Proctor R.H."/>
        </authorList>
    </citation>
    <scope>NUCLEOTIDE SEQUENCE [LARGE SCALE GENOMIC DNA]</scope>
    <source>
        <strain evidence="2 3">NRRL 20693</strain>
    </source>
</reference>
<evidence type="ECO:0000256" key="1">
    <source>
        <dbReference type="SAM" id="MobiDB-lite"/>
    </source>
</evidence>